<accession>C5L6M5</accession>
<name>C5L6M5_PERM5</name>
<sequence>MTLTLTSEIYASAIGGEQEVEAAQGSSTAFNCTVKQILVGQSDEGTRYYFEPLPKGSIDQATERRRQTVDGIECSYSQIHRTPSKEVKIASMWVYTVDDKRGSEHYWAPVEKNPGVCFGTFKPITSHKFTPEPDSSSLRQDDPEVITANRLCTEDKLLVSESQQDPTPNGMYYGFVKDGMAVTMTFDGDSRLKHIAVDRSYDTLLYTMLGTAIRGSFTKKGGYEPCVVILEPVDQSKFDGTRLSLPEARLPTVEGQPFSSSELPKLLGLEKTSRFGILKSSFRKSFRRLKTMFRSSPTAKSD</sequence>
<dbReference type="GeneID" id="9042401"/>
<keyword evidence="2" id="KW-1185">Reference proteome</keyword>
<dbReference type="EMBL" id="GG679769">
    <property type="protein sequence ID" value="EER07686.1"/>
    <property type="molecule type" value="Genomic_DNA"/>
</dbReference>
<dbReference type="InParanoid" id="C5L6M5"/>
<gene>
    <name evidence="1" type="ORF">Pmar_PMAR024094</name>
</gene>
<protein>
    <submittedName>
        <fullName evidence="1">Uncharacterized protein</fullName>
    </submittedName>
</protein>
<dbReference type="Proteomes" id="UP000007800">
    <property type="component" value="Unassembled WGS sequence"/>
</dbReference>
<evidence type="ECO:0000313" key="1">
    <source>
        <dbReference type="EMBL" id="EER07686.1"/>
    </source>
</evidence>
<dbReference type="OrthoDB" id="411542at2759"/>
<dbReference type="RefSeq" id="XP_002775870.1">
    <property type="nucleotide sequence ID" value="XM_002775824.1"/>
</dbReference>
<proteinExistence type="predicted"/>
<dbReference type="AlphaFoldDB" id="C5L6M5"/>
<organism evidence="2">
    <name type="scientific">Perkinsus marinus (strain ATCC 50983 / TXsc)</name>
    <dbReference type="NCBI Taxonomy" id="423536"/>
    <lineage>
        <taxon>Eukaryota</taxon>
        <taxon>Sar</taxon>
        <taxon>Alveolata</taxon>
        <taxon>Perkinsozoa</taxon>
        <taxon>Perkinsea</taxon>
        <taxon>Perkinsida</taxon>
        <taxon>Perkinsidae</taxon>
        <taxon>Perkinsus</taxon>
    </lineage>
</organism>
<reference evidence="1 2" key="1">
    <citation type="submission" date="2008-07" db="EMBL/GenBank/DDBJ databases">
        <authorList>
            <person name="El-Sayed N."/>
            <person name="Caler E."/>
            <person name="Inman J."/>
            <person name="Amedeo P."/>
            <person name="Hass B."/>
            <person name="Wortman J."/>
        </authorList>
    </citation>
    <scope>NUCLEOTIDE SEQUENCE [LARGE SCALE GENOMIC DNA]</scope>
    <source>
        <strain evidence="2">ATCC 50983 / TXsc</strain>
    </source>
</reference>
<evidence type="ECO:0000313" key="2">
    <source>
        <dbReference type="Proteomes" id="UP000007800"/>
    </source>
</evidence>
<dbReference type="OMA" id="TRMNTIH"/>